<dbReference type="GO" id="GO:0009030">
    <property type="term" value="F:thiamine-phosphate kinase activity"/>
    <property type="evidence" value="ECO:0007669"/>
    <property type="project" value="UniProtKB-UniRule"/>
</dbReference>
<comment type="catalytic activity">
    <reaction evidence="2">
        <text>thiamine phosphate + ATP = thiamine diphosphate + ADP</text>
        <dbReference type="Rhea" id="RHEA:15913"/>
        <dbReference type="ChEBI" id="CHEBI:30616"/>
        <dbReference type="ChEBI" id="CHEBI:37575"/>
        <dbReference type="ChEBI" id="CHEBI:58937"/>
        <dbReference type="ChEBI" id="CHEBI:456216"/>
        <dbReference type="EC" id="2.7.4.16"/>
    </reaction>
</comment>
<comment type="pathway">
    <text evidence="2">Cofactor biosynthesis; thiamine diphosphate biosynthesis; thiamine diphosphate from thiamine phosphate: step 1/1.</text>
</comment>
<feature type="binding site" evidence="2">
    <location>
        <position position="70"/>
    </location>
    <ligand>
        <name>substrate</name>
    </ligand>
</feature>
<dbReference type="OrthoDB" id="9802811at2"/>
<keyword evidence="1 2" id="KW-0784">Thiamine biosynthesis</keyword>
<keyword evidence="2" id="KW-0460">Magnesium</keyword>
<dbReference type="InterPro" id="IPR010918">
    <property type="entry name" value="PurM-like_C_dom"/>
</dbReference>
<dbReference type="SUPFAM" id="SSF55326">
    <property type="entry name" value="PurM N-terminal domain-like"/>
    <property type="match status" value="1"/>
</dbReference>
<dbReference type="InterPro" id="IPR006283">
    <property type="entry name" value="ThiL-like"/>
</dbReference>
<dbReference type="SUPFAM" id="SSF56042">
    <property type="entry name" value="PurM C-terminal domain-like"/>
    <property type="match status" value="1"/>
</dbReference>
<feature type="binding site" evidence="2">
    <location>
        <position position="140"/>
    </location>
    <ligand>
        <name>Mg(2+)</name>
        <dbReference type="ChEBI" id="CHEBI:18420"/>
        <label>1</label>
    </ligand>
</feature>
<comment type="caution">
    <text evidence="2">Lacks conserved residue(s) required for the propagation of feature annotation.</text>
</comment>
<evidence type="ECO:0000259" key="5">
    <source>
        <dbReference type="Pfam" id="PF02769"/>
    </source>
</evidence>
<dbReference type="GO" id="GO:0005524">
    <property type="term" value="F:ATP binding"/>
    <property type="evidence" value="ECO:0007669"/>
    <property type="project" value="UniProtKB-UniRule"/>
</dbReference>
<keyword evidence="2" id="KW-0067">ATP-binding</keyword>
<dbReference type="NCBIfam" id="TIGR01379">
    <property type="entry name" value="thiL"/>
    <property type="match status" value="1"/>
</dbReference>
<feature type="binding site" evidence="2">
    <location>
        <position position="211"/>
    </location>
    <ligand>
        <name>Mg(2+)</name>
        <dbReference type="ChEBI" id="CHEBI:18420"/>
        <label>3</label>
    </ligand>
</feature>
<evidence type="ECO:0000313" key="6">
    <source>
        <dbReference type="EMBL" id="EMI57002.1"/>
    </source>
</evidence>
<dbReference type="EMBL" id="ANOH01000115">
    <property type="protein sequence ID" value="EMI57002.1"/>
    <property type="molecule type" value="Genomic_DNA"/>
</dbReference>
<proteinExistence type="inferred from homology"/>
<dbReference type="InterPro" id="IPR036676">
    <property type="entry name" value="PurM-like_C_sf"/>
</dbReference>
<feature type="region of interest" description="Disordered" evidence="3">
    <location>
        <begin position="33"/>
        <end position="52"/>
    </location>
</feature>
<dbReference type="CDD" id="cd02194">
    <property type="entry name" value="ThiL"/>
    <property type="match status" value="1"/>
</dbReference>
<feature type="binding site" evidence="2">
    <location>
        <position position="63"/>
    </location>
    <ligand>
        <name>Mg(2+)</name>
        <dbReference type="ChEBI" id="CHEBI:18420"/>
        <label>1</label>
    </ligand>
</feature>
<sequence length="328" mass="34611">MEQSFLAYLRGRTRNLPSVAVGIGDDAAVLNFPGTPEFPSTPESPATPDSADTPCLQQVACTDQIIDGVDFRSDSQPLASIGYKSIAINLSDIAAMGATPTAALVTLTLPSLNATEIAGEVYEGILEACAEFNVAVAGGDLSTYDGPLAISVTLLGTVTAPWLRTGAKEGDAIFVSGSLGGSLSGRHLRPIPRIELANRLRQHVNVNAAIDVSDGFSLDLDRMLASSRVGAELNIEQIPISDAAHAMSKDSNRSPLEHAWSDGEDFELIFTVDESDAAALEELSADDLSVNVTRVGSVVGRTGLWKRITGSKLERVFPQGYVHGETDE</sequence>
<feature type="binding site" evidence="2">
    <location>
        <position position="26"/>
    </location>
    <ligand>
        <name>Mg(2+)</name>
        <dbReference type="ChEBI" id="CHEBI:18420"/>
        <label>3</label>
    </ligand>
</feature>
<dbReference type="PANTHER" id="PTHR30270:SF0">
    <property type="entry name" value="THIAMINE-MONOPHOSPHATE KINASE"/>
    <property type="match status" value="1"/>
</dbReference>
<comment type="caution">
    <text evidence="6">The sequence shown here is derived from an EMBL/GenBank/DDBJ whole genome shotgun (WGS) entry which is preliminary data.</text>
</comment>
<feature type="binding site" evidence="2">
    <location>
        <position position="264"/>
    </location>
    <ligand>
        <name>substrate</name>
    </ligand>
</feature>
<dbReference type="InterPro" id="IPR036921">
    <property type="entry name" value="PurM-like_N_sf"/>
</dbReference>
<dbReference type="GO" id="GO:0009229">
    <property type="term" value="P:thiamine diphosphate biosynthetic process"/>
    <property type="evidence" value="ECO:0007669"/>
    <property type="project" value="UniProtKB-UniRule"/>
</dbReference>
<dbReference type="AlphaFoldDB" id="M5U6A6"/>
<dbReference type="PATRIC" id="fig|1263870.3.peg.1641"/>
<keyword evidence="2 6" id="KW-0808">Transferase</keyword>
<dbReference type="PIRSF" id="PIRSF005303">
    <property type="entry name" value="Thiam_monoph_kin"/>
    <property type="match status" value="1"/>
</dbReference>
<evidence type="ECO:0000256" key="2">
    <source>
        <dbReference type="HAMAP-Rule" id="MF_02128"/>
    </source>
</evidence>
<dbReference type="Gene3D" id="3.30.1330.10">
    <property type="entry name" value="PurM-like, N-terminal domain"/>
    <property type="match status" value="1"/>
</dbReference>
<organism evidence="6 7">
    <name type="scientific">Rhodopirellula sallentina SM41</name>
    <dbReference type="NCBI Taxonomy" id="1263870"/>
    <lineage>
        <taxon>Bacteria</taxon>
        <taxon>Pseudomonadati</taxon>
        <taxon>Planctomycetota</taxon>
        <taxon>Planctomycetia</taxon>
        <taxon>Pirellulales</taxon>
        <taxon>Pirellulaceae</taxon>
        <taxon>Rhodopirellula</taxon>
    </lineage>
</organism>
<keyword evidence="2" id="KW-0547">Nucleotide-binding</keyword>
<feature type="binding site" evidence="2">
    <location>
        <position position="62"/>
    </location>
    <ligand>
        <name>Mg(2+)</name>
        <dbReference type="ChEBI" id="CHEBI:18420"/>
        <label>1</label>
    </ligand>
</feature>
<feature type="binding site" evidence="2">
    <location>
        <position position="214"/>
    </location>
    <ligand>
        <name>Mg(2+)</name>
        <dbReference type="ChEBI" id="CHEBI:18420"/>
        <label>5</label>
    </ligand>
</feature>
<dbReference type="InterPro" id="IPR016188">
    <property type="entry name" value="PurM-like_N"/>
</dbReference>
<feature type="domain" description="PurM-like C-terminal" evidence="5">
    <location>
        <begin position="194"/>
        <end position="302"/>
    </location>
</feature>
<dbReference type="Pfam" id="PF02769">
    <property type="entry name" value="AIRS_C"/>
    <property type="match status" value="1"/>
</dbReference>
<gene>
    <name evidence="2" type="primary">thiL</name>
    <name evidence="6" type="ORF">RSSM_01531</name>
</gene>
<feature type="binding site" evidence="2">
    <location>
        <position position="92"/>
    </location>
    <ligand>
        <name>Mg(2+)</name>
        <dbReference type="ChEBI" id="CHEBI:18420"/>
        <label>2</label>
    </ligand>
</feature>
<dbReference type="GO" id="GO:0009228">
    <property type="term" value="P:thiamine biosynthetic process"/>
    <property type="evidence" value="ECO:0007669"/>
    <property type="project" value="UniProtKB-KW"/>
</dbReference>
<feature type="binding site" evidence="2">
    <location>
        <begin position="139"/>
        <end position="140"/>
    </location>
    <ligand>
        <name>ATP</name>
        <dbReference type="ChEBI" id="CHEBI:30616"/>
    </ligand>
</feature>
<dbReference type="PANTHER" id="PTHR30270">
    <property type="entry name" value="THIAMINE-MONOPHOSPHATE KINASE"/>
    <property type="match status" value="1"/>
</dbReference>
<feature type="binding site" evidence="2">
    <location>
        <position position="321"/>
    </location>
    <ligand>
        <name>substrate</name>
    </ligand>
</feature>
<feature type="binding site" evidence="2">
    <location>
        <position position="213"/>
    </location>
    <ligand>
        <name>ATP</name>
        <dbReference type="ChEBI" id="CHEBI:30616"/>
    </ligand>
</feature>
<keyword evidence="2 6" id="KW-0418">Kinase</keyword>
<keyword evidence="7" id="KW-1185">Reference proteome</keyword>
<feature type="binding site" evidence="2">
    <location>
        <position position="122"/>
    </location>
    <ligand>
        <name>ATP</name>
        <dbReference type="ChEBI" id="CHEBI:30616"/>
    </ligand>
</feature>
<comment type="similarity">
    <text evidence="2">Belongs to the thiamine-monophosphate kinase family.</text>
</comment>
<evidence type="ECO:0000256" key="3">
    <source>
        <dbReference type="SAM" id="MobiDB-lite"/>
    </source>
</evidence>
<dbReference type="Gene3D" id="3.90.650.10">
    <property type="entry name" value="PurM-like C-terminal domain"/>
    <property type="match status" value="1"/>
</dbReference>
<evidence type="ECO:0000259" key="4">
    <source>
        <dbReference type="Pfam" id="PF00586"/>
    </source>
</evidence>
<feature type="binding site" evidence="2">
    <location>
        <position position="63"/>
    </location>
    <ligand>
        <name>Mg(2+)</name>
        <dbReference type="ChEBI" id="CHEBI:18420"/>
        <label>2</label>
    </ligand>
</feature>
<dbReference type="RefSeq" id="WP_008675966.1">
    <property type="nucleotide sequence ID" value="NZ_ANOH01000115.1"/>
</dbReference>
<dbReference type="GO" id="GO:0000287">
    <property type="term" value="F:magnesium ion binding"/>
    <property type="evidence" value="ECO:0007669"/>
    <property type="project" value="UniProtKB-UniRule"/>
</dbReference>
<name>M5U6A6_9BACT</name>
<accession>M5U6A6</accession>
<keyword evidence="2" id="KW-0479">Metal-binding</keyword>
<comment type="function">
    <text evidence="2">Catalyzes the ATP-dependent phosphorylation of thiamine-monophosphate (TMP) to form thiamine-pyrophosphate (TPP), the active form of vitamin B1.</text>
</comment>
<feature type="binding site" evidence="2">
    <location>
        <position position="164"/>
    </location>
    <ligand>
        <name>ATP</name>
        <dbReference type="ChEBI" id="CHEBI:30616"/>
    </ligand>
</feature>
<feature type="binding site" evidence="2">
    <location>
        <position position="26"/>
    </location>
    <ligand>
        <name>Mg(2+)</name>
        <dbReference type="ChEBI" id="CHEBI:18420"/>
        <label>4</label>
    </ligand>
</feature>
<reference evidence="6 7" key="1">
    <citation type="journal article" date="2013" name="Mar. Genomics">
        <title>Expression of sulfatases in Rhodopirellula baltica and the diversity of sulfatases in the genus Rhodopirellula.</title>
        <authorList>
            <person name="Wegner C.E."/>
            <person name="Richter-Heitmann T."/>
            <person name="Klindworth A."/>
            <person name="Klockow C."/>
            <person name="Richter M."/>
            <person name="Achstetter T."/>
            <person name="Glockner F.O."/>
            <person name="Harder J."/>
        </authorList>
    </citation>
    <scope>NUCLEOTIDE SEQUENCE [LARGE SCALE GENOMIC DNA]</scope>
    <source>
        <strain evidence="6 7">SM41</strain>
    </source>
</reference>
<dbReference type="UniPathway" id="UPA00060">
    <property type="reaction ID" value="UER00142"/>
</dbReference>
<feature type="binding site" evidence="2">
    <location>
        <position position="92"/>
    </location>
    <ligand>
        <name>Mg(2+)</name>
        <dbReference type="ChEBI" id="CHEBI:18420"/>
        <label>4</label>
    </ligand>
</feature>
<dbReference type="Pfam" id="PF00586">
    <property type="entry name" value="AIRS"/>
    <property type="match status" value="1"/>
</dbReference>
<dbReference type="Proteomes" id="UP000011885">
    <property type="component" value="Unassembled WGS sequence"/>
</dbReference>
<feature type="domain" description="PurM-like N-terminal" evidence="4">
    <location>
        <begin position="54"/>
        <end position="158"/>
    </location>
</feature>
<dbReference type="EC" id="2.7.4.16" evidence="2"/>
<feature type="binding site" evidence="2">
    <location>
        <position position="92"/>
    </location>
    <ligand>
        <name>Mg(2+)</name>
        <dbReference type="ChEBI" id="CHEBI:18420"/>
        <label>3</label>
    </ligand>
</feature>
<protein>
    <recommendedName>
        <fullName evidence="2">Thiamine-monophosphate kinase</fullName>
        <shortName evidence="2">TMP kinase</shortName>
        <shortName evidence="2">Thiamine-phosphate kinase</shortName>
        <ecNumber evidence="2">2.7.4.16</ecNumber>
    </recommendedName>
</protein>
<evidence type="ECO:0000313" key="7">
    <source>
        <dbReference type="Proteomes" id="UP000011885"/>
    </source>
</evidence>
<dbReference type="HAMAP" id="MF_02128">
    <property type="entry name" value="TMP_kinase"/>
    <property type="match status" value="1"/>
</dbReference>
<comment type="miscellaneous">
    <text evidence="2">Reaction mechanism of ThiL seems to utilize a direct, inline transfer of the gamma-phosphate of ATP to TMP rather than a phosphorylated enzyme intermediate.</text>
</comment>
<evidence type="ECO:0000256" key="1">
    <source>
        <dbReference type="ARBA" id="ARBA00022977"/>
    </source>
</evidence>